<dbReference type="OrthoDB" id="8525901at2"/>
<sequence length="277" mass="30376">MTGLSAQAIEQAIHWACVTELQAFKPGNVSIHSAGHGMTTADFIRSADCIAPILATPQLSVGERILKSIIATRETVGCNTNLGIVLLCAPLAKATEQGEVLNTLPLVLQQLTQADACLTYEAIRTANPAGLGKVDTQDVQNAPTQSLLEIMQLAQQQDRIAYQYANNYIDIINFLPKLIDLLIAGHHITMVTVLTYLHFLSDFLDTHIVRKWGRTTAEQVQAQARFWIKKEAFPSELSLLTFDNWLKTRGINPGTSADLTVASLLMAQLTHPMLFKA</sequence>
<proteinExistence type="predicted"/>
<protein>
    <submittedName>
        <fullName evidence="1">Triphosphoribosyl-dephospho-CoA synthetase</fullName>
    </submittedName>
</protein>
<dbReference type="Proteomes" id="UP000005744">
    <property type="component" value="Unassembled WGS sequence"/>
</dbReference>
<keyword evidence="2" id="KW-1185">Reference proteome</keyword>
<dbReference type="AlphaFoldDB" id="I3CL09"/>
<name>I3CL09_9GAMM</name>
<dbReference type="EMBL" id="JH600070">
    <property type="protein sequence ID" value="EIJ44302.1"/>
    <property type="molecule type" value="Genomic_DNA"/>
</dbReference>
<accession>I3CL09</accession>
<dbReference type="HOGENOM" id="CLU_063627_1_0_6"/>
<organism evidence="1 2">
    <name type="scientific">Beggiatoa alba B18LD</name>
    <dbReference type="NCBI Taxonomy" id="395493"/>
    <lineage>
        <taxon>Bacteria</taxon>
        <taxon>Pseudomonadati</taxon>
        <taxon>Pseudomonadota</taxon>
        <taxon>Gammaproteobacteria</taxon>
        <taxon>Thiotrichales</taxon>
        <taxon>Thiotrichaceae</taxon>
        <taxon>Beggiatoa</taxon>
    </lineage>
</organism>
<dbReference type="Pfam" id="PF01874">
    <property type="entry name" value="CitG"/>
    <property type="match status" value="1"/>
</dbReference>
<dbReference type="eggNOG" id="COG1767">
    <property type="taxonomic scope" value="Bacteria"/>
</dbReference>
<dbReference type="GO" id="GO:0005524">
    <property type="term" value="F:ATP binding"/>
    <property type="evidence" value="ECO:0007669"/>
    <property type="project" value="InterPro"/>
</dbReference>
<dbReference type="Gene3D" id="1.10.4200.10">
    <property type="entry name" value="Triphosphoribosyl-dephospho-CoA protein"/>
    <property type="match status" value="1"/>
</dbReference>
<dbReference type="GO" id="GO:0046917">
    <property type="term" value="F:triphosphoribosyl-dephospho-CoA synthase activity"/>
    <property type="evidence" value="ECO:0007669"/>
    <property type="project" value="InterPro"/>
</dbReference>
<reference evidence="1 2" key="1">
    <citation type="submission" date="2011-11" db="EMBL/GenBank/DDBJ databases">
        <title>Improved High-Quality Draft sequence of Beggiatoa alba B18lD.</title>
        <authorList>
            <consortium name="US DOE Joint Genome Institute"/>
            <person name="Lucas S."/>
            <person name="Han J."/>
            <person name="Lapidus A."/>
            <person name="Cheng J.-F."/>
            <person name="Goodwin L."/>
            <person name="Pitluck S."/>
            <person name="Peters L."/>
            <person name="Mikhailova N."/>
            <person name="Held B."/>
            <person name="Detter J.C."/>
            <person name="Han C."/>
            <person name="Tapia R."/>
            <person name="Land M."/>
            <person name="Hauser L."/>
            <person name="Kyrpides N."/>
            <person name="Ivanova N."/>
            <person name="Pagani I."/>
            <person name="Samuel K."/>
            <person name="Teske A."/>
            <person name="Mueller J."/>
            <person name="Woyke T."/>
        </authorList>
    </citation>
    <scope>NUCLEOTIDE SEQUENCE [LARGE SCALE GENOMIC DNA]</scope>
    <source>
        <strain evidence="1 2">B18LD</strain>
    </source>
</reference>
<dbReference type="InterPro" id="IPR002736">
    <property type="entry name" value="CitG"/>
</dbReference>
<dbReference type="RefSeq" id="WP_002692247.1">
    <property type="nucleotide sequence ID" value="NZ_JH600070.1"/>
</dbReference>
<dbReference type="PANTHER" id="PTHR42280:SF1">
    <property type="entry name" value="CITG FAMILY PROTEIN"/>
    <property type="match status" value="1"/>
</dbReference>
<evidence type="ECO:0000313" key="2">
    <source>
        <dbReference type="Proteomes" id="UP000005744"/>
    </source>
</evidence>
<gene>
    <name evidence="1" type="ORF">BegalDRAFT_3492</name>
</gene>
<evidence type="ECO:0000313" key="1">
    <source>
        <dbReference type="EMBL" id="EIJ44302.1"/>
    </source>
</evidence>
<dbReference type="STRING" id="395493.BegalDRAFT_3492"/>
<dbReference type="PANTHER" id="PTHR42280">
    <property type="entry name" value="CITG FAMILY PROTEIN"/>
    <property type="match status" value="1"/>
</dbReference>